<proteinExistence type="inferred from homology"/>
<comment type="caution">
    <text evidence="4">The sequence shown here is derived from an EMBL/GenBank/DDBJ whole genome shotgun (WGS) entry which is preliminary data.</text>
</comment>
<dbReference type="Gene3D" id="3.30.70.270">
    <property type="match status" value="1"/>
</dbReference>
<feature type="domain" description="Reverse transcriptase" evidence="3">
    <location>
        <begin position="1"/>
        <end position="62"/>
    </location>
</feature>
<evidence type="ECO:0000256" key="1">
    <source>
        <dbReference type="ARBA" id="ARBA00010879"/>
    </source>
</evidence>
<dbReference type="InterPro" id="IPR043502">
    <property type="entry name" value="DNA/RNA_pol_sf"/>
</dbReference>
<comment type="similarity">
    <text evidence="1">Belongs to the beta type-B retroviral polymerase family. HERV class-II K(HML-2) pol subfamily.</text>
</comment>
<dbReference type="Proteomes" id="UP000785099">
    <property type="component" value="Unassembled WGS sequence"/>
</dbReference>
<dbReference type="GO" id="GO:0004523">
    <property type="term" value="F:RNA-DNA hybrid ribonuclease activity"/>
    <property type="evidence" value="ECO:0007669"/>
    <property type="project" value="UniProtKB-EC"/>
</dbReference>
<evidence type="ECO:0000259" key="3">
    <source>
        <dbReference type="PROSITE" id="PS50878"/>
    </source>
</evidence>
<dbReference type="PROSITE" id="PS50878">
    <property type="entry name" value="RT_POL"/>
    <property type="match status" value="1"/>
</dbReference>
<name>A0A8J4IV47_SPHME</name>
<organism evidence="4 5">
    <name type="scientific">Spheniscus mendiculus</name>
    <name type="common">Galapagos penguin</name>
    <dbReference type="NCBI Taxonomy" id="156760"/>
    <lineage>
        <taxon>Eukaryota</taxon>
        <taxon>Metazoa</taxon>
        <taxon>Chordata</taxon>
        <taxon>Craniata</taxon>
        <taxon>Vertebrata</taxon>
        <taxon>Euteleostomi</taxon>
        <taxon>Archelosauria</taxon>
        <taxon>Archosauria</taxon>
        <taxon>Dinosauria</taxon>
        <taxon>Saurischia</taxon>
        <taxon>Theropoda</taxon>
        <taxon>Coelurosauria</taxon>
        <taxon>Aves</taxon>
        <taxon>Neognathae</taxon>
        <taxon>Neoaves</taxon>
        <taxon>Aequornithes</taxon>
        <taxon>Sphenisciformes</taxon>
        <taxon>Spheniscidae</taxon>
        <taxon>Spheniscus</taxon>
    </lineage>
</organism>
<dbReference type="InterPro" id="IPR000477">
    <property type="entry name" value="RT_dom"/>
</dbReference>
<dbReference type="AlphaFoldDB" id="A0A8J4IV47"/>
<dbReference type="InterPro" id="IPR043128">
    <property type="entry name" value="Rev_trsase/Diguanyl_cyclase"/>
</dbReference>
<feature type="non-terminal residue" evidence="4">
    <location>
        <position position="1"/>
    </location>
</feature>
<evidence type="ECO:0000313" key="5">
    <source>
        <dbReference type="Proteomes" id="UP000785099"/>
    </source>
</evidence>
<dbReference type="PANTHER" id="PTHR33064:SF37">
    <property type="entry name" value="RIBONUCLEASE H"/>
    <property type="match status" value="1"/>
</dbReference>
<sequence>IHLDSQDIFVFTCMSGQLTWTQLPQGFAGSLTIFSRILVKDLQDVKLPGQSVLIQYVDDLLI</sequence>
<protein>
    <recommendedName>
        <fullName evidence="2">ribonuclease H</fullName>
        <ecNumber evidence="2">3.1.26.4</ecNumber>
    </recommendedName>
</protein>
<gene>
    <name evidence="4" type="ORF">FQV24_0015364</name>
</gene>
<dbReference type="EC" id="3.1.26.4" evidence="2"/>
<accession>A0A8J4IV47</accession>
<dbReference type="SUPFAM" id="SSF56672">
    <property type="entry name" value="DNA/RNA polymerases"/>
    <property type="match status" value="1"/>
</dbReference>
<evidence type="ECO:0000313" key="4">
    <source>
        <dbReference type="EMBL" id="KAF1461269.1"/>
    </source>
</evidence>
<dbReference type="InterPro" id="IPR051320">
    <property type="entry name" value="Viral_Replic_Matur_Polypro"/>
</dbReference>
<dbReference type="PANTHER" id="PTHR33064">
    <property type="entry name" value="POL PROTEIN"/>
    <property type="match status" value="1"/>
</dbReference>
<evidence type="ECO:0000256" key="2">
    <source>
        <dbReference type="ARBA" id="ARBA00012180"/>
    </source>
</evidence>
<feature type="non-terminal residue" evidence="4">
    <location>
        <position position="62"/>
    </location>
</feature>
<dbReference type="EMBL" id="VUKU01000133">
    <property type="protein sequence ID" value="KAF1461269.1"/>
    <property type="molecule type" value="Genomic_DNA"/>
</dbReference>
<reference evidence="4 5" key="1">
    <citation type="journal article" date="2019" name="Gigascience">
        <title>High-coverage genomes to elucidate the evolution of penguins.</title>
        <authorList>
            <person name="Pan H."/>
            <person name="Cole T.L."/>
            <person name="Bi X."/>
            <person name="Fang M."/>
            <person name="Zhou C."/>
            <person name="Yang Z."/>
            <person name="Ksepka D.T."/>
            <person name="Hart T."/>
            <person name="Bouzat J.L."/>
            <person name="Argilla L.S."/>
            <person name="Bertelsen M.F."/>
            <person name="Boersma P.D."/>
            <person name="Bost C.A."/>
            <person name="Cherel Y."/>
            <person name="Dann P."/>
            <person name="Fiddaman S.R."/>
            <person name="Howard P."/>
            <person name="Labuschagne K."/>
            <person name="Mattern T."/>
            <person name="Miller G."/>
            <person name="Parker P."/>
            <person name="Phillips R.A."/>
            <person name="Quillfeldt P."/>
            <person name="Ryan P.G."/>
            <person name="Taylor H."/>
            <person name="Thompson D.R."/>
            <person name="Young M.J."/>
            <person name="Ellegaard M.R."/>
            <person name="Gilbert M.T.P."/>
            <person name="Sinding M.S."/>
            <person name="Pacheco G."/>
            <person name="Shepherd L.D."/>
            <person name="Tennyson A.J.D."/>
            <person name="Grosser S."/>
            <person name="Kay E."/>
            <person name="Nupen L.J."/>
            <person name="Ellenberg U."/>
            <person name="Houston D.M."/>
            <person name="Reeve A.H."/>
            <person name="Johnson K."/>
            <person name="Masello J.F."/>
            <person name="Stracke T."/>
            <person name="McKinlay B."/>
            <person name="Borboroglu P.G."/>
            <person name="Zhang D.X."/>
            <person name="Zhang G."/>
        </authorList>
    </citation>
    <scope>NUCLEOTIDE SEQUENCE [LARGE SCALE GENOMIC DNA]</scope>
    <source>
        <strain evidence="4">GAPE 212</strain>
    </source>
</reference>
<keyword evidence="5" id="KW-1185">Reference proteome</keyword>